<evidence type="ECO:0000313" key="2">
    <source>
        <dbReference type="Proteomes" id="UP000076104"/>
    </source>
</evidence>
<sequence length="281" mass="31129">MTNPTLLKIILSAIGTIAFVSLSNIASAKSVNEILDKYYPIYNEIKQCRGIIANNGSTIDEGVYLKSGYCIKVDRQLQVQTKQGKRLYILVIGDVSFHEEGGNDSGSHADTGLVGMFVLKPKGDSWEVEYAKPAMNAGSSGQGLKDWKLIKIAPNLWGFINIHSDSHGSASFSEYILLAPDAESKKVTDSHITAKVTMENNPFAPSGCSKDKNIDYCAWIKAKLGIDKTIVVNGFYPLEITVNGYEYNHKGTEKKTYKNQVYKINYELKKGYQAPKNYPLH</sequence>
<proteinExistence type="predicted"/>
<dbReference type="GeneID" id="33060890"/>
<gene>
    <name evidence="1" type="ORF">A3K91_2313</name>
</gene>
<evidence type="ECO:0000313" key="1">
    <source>
        <dbReference type="EMBL" id="AMT97889.1"/>
    </source>
</evidence>
<accession>A0ABM6A0L9</accession>
<dbReference type="RefSeq" id="WP_062845403.1">
    <property type="nucleotide sequence ID" value="NZ_CP014945.1"/>
</dbReference>
<organism evidence="1 2">
    <name type="scientific">Psychrobacter alimentarius</name>
    <dbReference type="NCBI Taxonomy" id="261164"/>
    <lineage>
        <taxon>Bacteria</taxon>
        <taxon>Pseudomonadati</taxon>
        <taxon>Pseudomonadota</taxon>
        <taxon>Gammaproteobacteria</taxon>
        <taxon>Moraxellales</taxon>
        <taxon>Moraxellaceae</taxon>
        <taxon>Psychrobacter</taxon>
    </lineage>
</organism>
<name>A0ABM6A0L9_9GAMM</name>
<dbReference type="Proteomes" id="UP000076104">
    <property type="component" value="Chromosome"/>
</dbReference>
<protein>
    <submittedName>
        <fullName evidence="1">Uncharacterized protein</fullName>
    </submittedName>
</protein>
<dbReference type="EMBL" id="CP014945">
    <property type="protein sequence ID" value="AMT97889.1"/>
    <property type="molecule type" value="Genomic_DNA"/>
</dbReference>
<keyword evidence="2" id="KW-1185">Reference proteome</keyword>
<reference evidence="1 2" key="1">
    <citation type="submission" date="2016-03" db="EMBL/GenBank/DDBJ databases">
        <title>Genome sequencing of Psychrobacter alimentarius PAMC 27889.</title>
        <authorList>
            <person name="Lee J."/>
            <person name="Kim O.-S."/>
        </authorList>
    </citation>
    <scope>NUCLEOTIDE SEQUENCE [LARGE SCALE GENOMIC DNA]</scope>
    <source>
        <strain evidence="1 2">PAMC 27889</strain>
    </source>
</reference>